<feature type="non-terminal residue" evidence="1">
    <location>
        <position position="145"/>
    </location>
</feature>
<dbReference type="Gene3D" id="3.90.1140.10">
    <property type="entry name" value="Cyclic phosphodiesterase"/>
    <property type="match status" value="1"/>
</dbReference>
<dbReference type="InterPro" id="IPR050580">
    <property type="entry name" value="2H_phosphoesterase_YjcG-like"/>
</dbReference>
<protein>
    <submittedName>
        <fullName evidence="1">2'-5' RNA ligase family protein</fullName>
    </submittedName>
</protein>
<dbReference type="RefSeq" id="WP_167920073.1">
    <property type="nucleotide sequence ID" value="NZ_JAAVJS010000217.1"/>
</dbReference>
<dbReference type="EMBL" id="JAAVJS010000217">
    <property type="protein sequence ID" value="NJX17058.1"/>
    <property type="molecule type" value="Genomic_DNA"/>
</dbReference>
<keyword evidence="2" id="KW-1185">Reference proteome</keyword>
<name>A0ABX1DJ83_9FLAO</name>
<organism evidence="1 2">
    <name type="scientific">Tamlana crocina</name>
    <dbReference type="NCBI Taxonomy" id="393006"/>
    <lineage>
        <taxon>Bacteria</taxon>
        <taxon>Pseudomonadati</taxon>
        <taxon>Bacteroidota</taxon>
        <taxon>Flavobacteriia</taxon>
        <taxon>Flavobacteriales</taxon>
        <taxon>Flavobacteriaceae</taxon>
        <taxon>Tamlana</taxon>
    </lineage>
</organism>
<dbReference type="GO" id="GO:0016874">
    <property type="term" value="F:ligase activity"/>
    <property type="evidence" value="ECO:0007669"/>
    <property type="project" value="UniProtKB-KW"/>
</dbReference>
<dbReference type="SUPFAM" id="SSF55144">
    <property type="entry name" value="LigT-like"/>
    <property type="match status" value="1"/>
</dbReference>
<dbReference type="Pfam" id="PF13563">
    <property type="entry name" value="2_5_RNA_ligase2"/>
    <property type="match status" value="1"/>
</dbReference>
<evidence type="ECO:0000313" key="1">
    <source>
        <dbReference type="EMBL" id="NJX17058.1"/>
    </source>
</evidence>
<accession>A0ABX1DJ83</accession>
<comment type="caution">
    <text evidence="1">The sequence shown here is derived from an EMBL/GenBank/DDBJ whole genome shotgun (WGS) entry which is preliminary data.</text>
</comment>
<gene>
    <name evidence="1" type="ORF">HC176_16405</name>
</gene>
<sequence>MANSKALYFAAILPPAQISEKIYNLKLEFKERFSASHALKLPAHLTLIPPAWLKNEEEKTFVNALETVINKQASFFITLKDFGHFGQRAIFINAIDSRSITELHQNLLQELTEFLPIDNRNKLHPHLTLATRDLTRENFRTAWEE</sequence>
<dbReference type="Proteomes" id="UP000760545">
    <property type="component" value="Unassembled WGS sequence"/>
</dbReference>
<dbReference type="PANTHER" id="PTHR40037:SF1">
    <property type="entry name" value="PHOSPHOESTERASE SAOUHSC_00951-RELATED"/>
    <property type="match status" value="1"/>
</dbReference>
<dbReference type="PANTHER" id="PTHR40037">
    <property type="entry name" value="PHOSPHOESTERASE YJCG-RELATED"/>
    <property type="match status" value="1"/>
</dbReference>
<proteinExistence type="predicted"/>
<reference evidence="1 2" key="1">
    <citation type="submission" date="2020-03" db="EMBL/GenBank/DDBJ databases">
        <title>Tamlana sp. nov, isolated from XXX.</title>
        <authorList>
            <person name="Cao W.R."/>
        </authorList>
    </citation>
    <scope>NUCLEOTIDE SEQUENCE [LARGE SCALE GENOMIC DNA]</scope>
    <source>
        <strain evidence="1 2">HST1-43</strain>
    </source>
</reference>
<keyword evidence="1" id="KW-0436">Ligase</keyword>
<evidence type="ECO:0000313" key="2">
    <source>
        <dbReference type="Proteomes" id="UP000760545"/>
    </source>
</evidence>
<dbReference type="InterPro" id="IPR009097">
    <property type="entry name" value="Cyclic_Pdiesterase"/>
</dbReference>